<feature type="region of interest" description="Disordered" evidence="2">
    <location>
        <begin position="125"/>
        <end position="264"/>
    </location>
</feature>
<feature type="compositionally biased region" description="Low complexity" evidence="2">
    <location>
        <begin position="1140"/>
        <end position="1155"/>
    </location>
</feature>
<feature type="compositionally biased region" description="Low complexity" evidence="2">
    <location>
        <begin position="12"/>
        <end position="35"/>
    </location>
</feature>
<feature type="compositionally biased region" description="Low complexity" evidence="2">
    <location>
        <begin position="251"/>
        <end position="264"/>
    </location>
</feature>
<proteinExistence type="predicted"/>
<feature type="compositionally biased region" description="Polar residues" evidence="2">
    <location>
        <begin position="803"/>
        <end position="842"/>
    </location>
</feature>
<protein>
    <submittedName>
        <fullName evidence="3">Uncharacterized protein</fullName>
    </submittedName>
</protein>
<gene>
    <name evidence="3" type="ORF">PANT_9c00237</name>
</gene>
<reference evidence="4" key="1">
    <citation type="journal article" date="2013" name="Genome Announc.">
        <title>Genome sequence of the basidiomycetous yeast Pseudozyma antarctica T-34, a producer of the glycolipid biosurfactants mannosylerythritol lipids.</title>
        <authorList>
            <person name="Morita T."/>
            <person name="Koike H."/>
            <person name="Koyama Y."/>
            <person name="Hagiwara H."/>
            <person name="Ito E."/>
            <person name="Fukuoka T."/>
            <person name="Imura T."/>
            <person name="Machida M."/>
            <person name="Kitamoto D."/>
        </authorList>
    </citation>
    <scope>NUCLEOTIDE SEQUENCE [LARGE SCALE GENOMIC DNA]</scope>
    <source>
        <strain evidence="4">T-34</strain>
    </source>
</reference>
<dbReference type="Proteomes" id="UP000011976">
    <property type="component" value="Unassembled WGS sequence"/>
</dbReference>
<feature type="region of interest" description="Disordered" evidence="2">
    <location>
        <begin position="1053"/>
        <end position="1073"/>
    </location>
</feature>
<evidence type="ECO:0000256" key="1">
    <source>
        <dbReference type="SAM" id="Coils"/>
    </source>
</evidence>
<feature type="region of interest" description="Disordered" evidence="2">
    <location>
        <begin position="1"/>
        <end position="85"/>
    </location>
</feature>
<sequence length="1269" mass="128840">MPSAAARSGNGSPPHDAPPSASDAAPTSSSATVAPLSPPSSSPPVVASAPASTSASQAAAASSSSSSPLARQSPKARPRPLNNQHHPYRIELLDLTPVSVSLLWSTRPPPLSAIPLEVVNSQLRKRVRSRTPHTSAVRSSSPHSTSARATAISPSPTSATSAAVNKTRSTPGPQHASDANPISKLTDGLVATRSLNRKVTKIRLRAPPTVPAQPRRSSNSSAPSDSAHNSANDDDAWPSDDGATAVDDEAGSASDASDSGYEGASDARHHIASVFKDRVSVTVNGQDWSHVLLGERGSHEAIVVIFGLEPESDYDIQFLVKAGLDGAHDAFRASFRTRADRDPSRSLESSPAPLQSATSAATSAVRPASPSPLGRVPLSAPELDPIEPPPQRLAVLQAELEASEALKASLIADVKRARKESSKQEAGLRHEIDAVKRGMDRMSATDHRSRQKVLALQELIKQTTIHTKEIHEEAEQTETQQPDWEQQDSEIGTQVDELRSEVEAEEAAAQAEWDKDEAALAALEKELKALETTAKALEAERDELRDDKLASVHNDIQKVKDQAKDALNRPPAHTSGARRGGATAVFPARGGGHRHASGPSHTAAFAPGAKGKQGARGGKAGSFGNRAASGPAAQFGAAPKSNTAGFTGGFMQNFGKGFRRGPGHNANQTQSFDAMAGAGFAGSGAPNAGGMLPPGPGYGPGGMQDSSMVGAGFGAAQPYGGLESYYGQPQQQAGHFPSGASEASQDDLYDPTLGFDPYDPSIDARRRSSLPLPQIPYQPPQSKLPASNTSTALNPANPEFVPSTGSNHASPVISKNASASSARTTPVTAASTALPAHTQSPTAGVASVEHSPTSSSRFAFPLARHLPTAGGPTSSLTSKSSSSALAAANSAGGGAGAGLTLPPGSDLNVLPSGGMGSNLFAMAPSGAASPFARHSPLLPQSMDGAAGTAFAGASPRFGGMALHSQQGSGSDEAASSGLSSAPFGAAAKFGPLDYDPSLEGFGPAPGLAGGLGSSGNPNLPPFSSAGMSSIFGASDTWSAPGLPVGSALGASTAPSSGWLTSSPPLGSGSAAGGAGDIWSAPTLPGVPQLRSKMSMNELGATTSSPIGASATAAGAGAGQFGAFGGARGLGAIGQSAIASVPSRSSPLASPVAASPTTRPKTDAEPEAASQSQATDQEAPAANGDGLLEQKTPEYGLARLDVDVQRSKGALTSFCSFIHLGLDPMLATSQIGADPAQQSRSLAQLHNVHPLLGHDHATTQRLSVQTGAFC</sequence>
<feature type="compositionally biased region" description="Polar residues" evidence="2">
    <location>
        <begin position="784"/>
        <end position="794"/>
    </location>
</feature>
<feature type="compositionally biased region" description="Polar residues" evidence="2">
    <location>
        <begin position="346"/>
        <end position="362"/>
    </location>
</feature>
<dbReference type="AlphaFoldDB" id="M9MCM6"/>
<feature type="compositionally biased region" description="Low complexity" evidence="2">
    <location>
        <begin position="43"/>
        <end position="73"/>
    </location>
</feature>
<feature type="compositionally biased region" description="Low complexity" evidence="2">
    <location>
        <begin position="217"/>
        <end position="230"/>
    </location>
</feature>
<evidence type="ECO:0000256" key="2">
    <source>
        <dbReference type="SAM" id="MobiDB-lite"/>
    </source>
</evidence>
<accession>M9MCM6</accession>
<feature type="region of interest" description="Disordered" evidence="2">
    <location>
        <begin position="560"/>
        <end position="626"/>
    </location>
</feature>
<evidence type="ECO:0000313" key="3">
    <source>
        <dbReference type="EMBL" id="GAC73658.1"/>
    </source>
</evidence>
<feature type="coiled-coil region" evidence="1">
    <location>
        <begin position="393"/>
        <end position="420"/>
    </location>
</feature>
<feature type="region of interest" description="Disordered" evidence="2">
    <location>
        <begin position="337"/>
        <end position="387"/>
    </location>
</feature>
<keyword evidence="1" id="KW-0175">Coiled coil</keyword>
<feature type="compositionally biased region" description="Basic residues" evidence="2">
    <location>
        <begin position="195"/>
        <end position="204"/>
    </location>
</feature>
<dbReference type="EMBL" id="DF196775">
    <property type="protein sequence ID" value="GAC73658.1"/>
    <property type="molecule type" value="Genomic_DNA"/>
</dbReference>
<evidence type="ECO:0000313" key="4">
    <source>
        <dbReference type="Proteomes" id="UP000011976"/>
    </source>
</evidence>
<feature type="compositionally biased region" description="Low complexity" evidence="2">
    <location>
        <begin position="144"/>
        <end position="163"/>
    </location>
</feature>
<feature type="compositionally biased region" description="Polar residues" evidence="2">
    <location>
        <begin position="132"/>
        <end position="143"/>
    </location>
</feature>
<organism evidence="3 4">
    <name type="scientific">Pseudozyma antarctica (strain T-34)</name>
    <name type="common">Yeast</name>
    <name type="synonym">Candida antarctica</name>
    <dbReference type="NCBI Taxonomy" id="1151754"/>
    <lineage>
        <taxon>Eukaryota</taxon>
        <taxon>Fungi</taxon>
        <taxon>Dikarya</taxon>
        <taxon>Basidiomycota</taxon>
        <taxon>Ustilaginomycotina</taxon>
        <taxon>Ustilaginomycetes</taxon>
        <taxon>Ustilaginales</taxon>
        <taxon>Ustilaginaceae</taxon>
        <taxon>Moesziomyces</taxon>
    </lineage>
</organism>
<feature type="compositionally biased region" description="Low complexity" evidence="2">
    <location>
        <begin position="1054"/>
        <end position="1068"/>
    </location>
</feature>
<dbReference type="OrthoDB" id="2596255at2759"/>
<feature type="region of interest" description="Disordered" evidence="2">
    <location>
        <begin position="723"/>
        <end position="849"/>
    </location>
</feature>
<name>M9MCM6_PSEA3</name>
<feature type="region of interest" description="Disordered" evidence="2">
    <location>
        <begin position="1140"/>
        <end position="1187"/>
    </location>
</feature>